<dbReference type="Gene3D" id="1.10.442.10">
    <property type="entry name" value="Cytochrome c oxidase subunit IV"/>
    <property type="match status" value="1"/>
</dbReference>
<reference evidence="12 14" key="2">
    <citation type="journal article" date="2018" name="Genome Res.">
        <title>The genomic architecture and molecular evolution of ant odorant receptors.</title>
        <authorList>
            <person name="McKenzie S.K."/>
            <person name="Kronauer D.J.C."/>
        </authorList>
    </citation>
    <scope>NUCLEOTIDE SEQUENCE [LARGE SCALE GENOMIC DNA]</scope>
    <source>
        <strain evidence="12">Clonal line C1</strain>
    </source>
</reference>
<dbReference type="STRING" id="2015173.A0A026W1K4"/>
<evidence type="ECO:0000256" key="1">
    <source>
        <dbReference type="ARBA" id="ARBA00004434"/>
    </source>
</evidence>
<gene>
    <name evidence="12" type="ORF">DMN91_011833</name>
    <name evidence="11" type="ORF">X777_11430</name>
</gene>
<evidence type="ECO:0000256" key="5">
    <source>
        <dbReference type="ARBA" id="ARBA00022946"/>
    </source>
</evidence>
<keyword evidence="4 10" id="KW-0999">Mitochondrion inner membrane</keyword>
<dbReference type="PANTHER" id="PTHR10707">
    <property type="entry name" value="CYTOCHROME C OXIDASE SUBUNIT IV"/>
    <property type="match status" value="1"/>
</dbReference>
<evidence type="ECO:0000256" key="6">
    <source>
        <dbReference type="ARBA" id="ARBA00022989"/>
    </source>
</evidence>
<evidence type="ECO:0000256" key="7">
    <source>
        <dbReference type="ARBA" id="ARBA00023002"/>
    </source>
</evidence>
<evidence type="ECO:0000313" key="13">
    <source>
        <dbReference type="Proteomes" id="UP000053097"/>
    </source>
</evidence>
<comment type="subcellular location">
    <subcellularLocation>
        <location evidence="1 10">Mitochondrion inner membrane</location>
        <topology evidence="1 10">Single-pass membrane protein</topology>
    </subcellularLocation>
</comment>
<keyword evidence="7" id="KW-0560">Oxidoreductase</keyword>
<dbReference type="FunFam" id="1.10.442.10:FF:000001">
    <property type="entry name" value="Cytochrome c oxidase subunit 4 isoform 1"/>
    <property type="match status" value="1"/>
</dbReference>
<reference evidence="11 13" key="1">
    <citation type="journal article" date="2014" name="Curr. Biol.">
        <title>The genome of the clonal raider ant Cerapachys biroi.</title>
        <authorList>
            <person name="Oxley P.R."/>
            <person name="Ji L."/>
            <person name="Fetter-Pruneda I."/>
            <person name="McKenzie S.K."/>
            <person name="Li C."/>
            <person name="Hu H."/>
            <person name="Zhang G."/>
            <person name="Kronauer D.J."/>
        </authorList>
    </citation>
    <scope>NUCLEOTIDE SEQUENCE [LARGE SCALE GENOMIC DNA]</scope>
</reference>
<evidence type="ECO:0000256" key="4">
    <source>
        <dbReference type="ARBA" id="ARBA00022792"/>
    </source>
</evidence>
<dbReference type="GO" id="GO:0006123">
    <property type="term" value="P:mitochondrial electron transport, cytochrome c to oxygen"/>
    <property type="evidence" value="ECO:0007669"/>
    <property type="project" value="InterPro"/>
</dbReference>
<organism evidence="11 13">
    <name type="scientific">Ooceraea biroi</name>
    <name type="common">Clonal raider ant</name>
    <name type="synonym">Cerapachys biroi</name>
    <dbReference type="NCBI Taxonomy" id="2015173"/>
    <lineage>
        <taxon>Eukaryota</taxon>
        <taxon>Metazoa</taxon>
        <taxon>Ecdysozoa</taxon>
        <taxon>Arthropoda</taxon>
        <taxon>Hexapoda</taxon>
        <taxon>Insecta</taxon>
        <taxon>Pterygota</taxon>
        <taxon>Neoptera</taxon>
        <taxon>Endopterygota</taxon>
        <taxon>Hymenoptera</taxon>
        <taxon>Apocrita</taxon>
        <taxon>Aculeata</taxon>
        <taxon>Formicoidea</taxon>
        <taxon>Formicidae</taxon>
        <taxon>Dorylinae</taxon>
        <taxon>Ooceraea</taxon>
    </lineage>
</organism>
<dbReference type="Pfam" id="PF02936">
    <property type="entry name" value="COX4"/>
    <property type="match status" value="1"/>
</dbReference>
<evidence type="ECO:0000256" key="3">
    <source>
        <dbReference type="ARBA" id="ARBA00022692"/>
    </source>
</evidence>
<dbReference type="Proteomes" id="UP000053097">
    <property type="component" value="Unassembled WGS sequence"/>
</dbReference>
<dbReference type="InterPro" id="IPR004203">
    <property type="entry name" value="Cyt_c_oxidase_su4_fam"/>
</dbReference>
<dbReference type="SUPFAM" id="SSF81406">
    <property type="entry name" value="Mitochondrial cytochrome c oxidase subunit IV"/>
    <property type="match status" value="1"/>
</dbReference>
<dbReference type="InterPro" id="IPR013288">
    <property type="entry name" value="Cyt_c_oxidase_su4"/>
</dbReference>
<accession>A0A026W1K4</accession>
<reference evidence="12" key="3">
    <citation type="submission" date="2018-07" db="EMBL/GenBank/DDBJ databases">
        <authorList>
            <person name="Mckenzie S.K."/>
            <person name="Kronauer D.J.C."/>
        </authorList>
    </citation>
    <scope>NUCLEOTIDE SEQUENCE</scope>
    <source>
        <strain evidence="12">Clonal line C1</strain>
    </source>
</reference>
<dbReference type="GO" id="GO:0045277">
    <property type="term" value="C:respiratory chain complex IV"/>
    <property type="evidence" value="ECO:0007669"/>
    <property type="project" value="InterPro"/>
</dbReference>
<keyword evidence="5" id="KW-0809">Transit peptide</keyword>
<dbReference type="CDD" id="cd00922">
    <property type="entry name" value="Cyt_c_Oxidase_IV"/>
    <property type="match status" value="1"/>
</dbReference>
<evidence type="ECO:0000256" key="2">
    <source>
        <dbReference type="ARBA" id="ARBA00008135"/>
    </source>
</evidence>
<comment type="function">
    <text evidence="10">Component of the cytochrome c oxidase, the last enzyme in the mitochondrial electron transport chain which drives oxidative phosphorylation.</text>
</comment>
<dbReference type="InterPro" id="IPR036639">
    <property type="entry name" value="Cyt_c_oxidase_su4_sf"/>
</dbReference>
<evidence type="ECO:0000313" key="12">
    <source>
        <dbReference type="EMBL" id="RLU16075.1"/>
    </source>
</evidence>
<dbReference type="AlphaFoldDB" id="A0A026W1K4"/>
<dbReference type="GO" id="GO:0016491">
    <property type="term" value="F:oxidoreductase activity"/>
    <property type="evidence" value="ECO:0007669"/>
    <property type="project" value="UniProtKB-KW"/>
</dbReference>
<dbReference type="OMA" id="HGVSSKW"/>
<dbReference type="GO" id="GO:0005743">
    <property type="term" value="C:mitochondrial inner membrane"/>
    <property type="evidence" value="ECO:0007669"/>
    <property type="project" value="UniProtKB-SubCell"/>
</dbReference>
<dbReference type="EMBL" id="KK107488">
    <property type="protein sequence ID" value="EZA49942.1"/>
    <property type="molecule type" value="Genomic_DNA"/>
</dbReference>
<dbReference type="Proteomes" id="UP000279307">
    <property type="component" value="Chromosome 12"/>
</dbReference>
<comment type="subunit">
    <text evidence="10">Component of the cytochrome c oxidase (complex IV, CIV), a multisubunit enzyme composed of 14 subunits.</text>
</comment>
<evidence type="ECO:0000256" key="9">
    <source>
        <dbReference type="ARBA" id="ARBA00023136"/>
    </source>
</evidence>
<protein>
    <recommendedName>
        <fullName evidence="10">Cytochrome c oxidase subunit 4</fullName>
    </recommendedName>
</protein>
<keyword evidence="3 10" id="KW-0812">Transmembrane</keyword>
<keyword evidence="9 10" id="KW-0472">Membrane</keyword>
<feature type="transmembrane region" description="Helical" evidence="10">
    <location>
        <begin position="107"/>
        <end position="125"/>
    </location>
</feature>
<keyword evidence="8 10" id="KW-0496">Mitochondrion</keyword>
<dbReference type="OrthoDB" id="186013at2759"/>
<comment type="similarity">
    <text evidence="2 10">Belongs to the cytochrome c oxidase IV family.</text>
</comment>
<dbReference type="EMBL" id="QOIP01000012">
    <property type="protein sequence ID" value="RLU16075.1"/>
    <property type="molecule type" value="Genomic_DNA"/>
</dbReference>
<sequence>MAGRLFASRLQPIIQIQSRGLFTMDRVGNRDVVGFGYNGEPTYLDRVDFPCPAIRWKENTPDVMALREKEKGDWKKLSIEEKRALYRASFRQTFSEMQAPTGEWKGIIGLSLIVMSAGVWLYIYFKLVAYPPLPESFSLERRLAQLDRMKKLDMNPIDGLCARK</sequence>
<evidence type="ECO:0000313" key="11">
    <source>
        <dbReference type="EMBL" id="EZA49942.1"/>
    </source>
</evidence>
<dbReference type="PRINTS" id="PR01873">
    <property type="entry name" value="CYTCOXIDASE4"/>
</dbReference>
<comment type="pathway">
    <text evidence="10">Energy metabolism; oxidative phosphorylation.</text>
</comment>
<evidence type="ECO:0000256" key="10">
    <source>
        <dbReference type="RuleBase" id="RU367145"/>
    </source>
</evidence>
<dbReference type="PANTHER" id="PTHR10707:SF10">
    <property type="entry name" value="CYTOCHROME C OXIDASE SUBUNIT 4"/>
    <property type="match status" value="1"/>
</dbReference>
<dbReference type="UniPathway" id="UPA00705"/>
<evidence type="ECO:0000256" key="8">
    <source>
        <dbReference type="ARBA" id="ARBA00023128"/>
    </source>
</evidence>
<keyword evidence="13" id="KW-1185">Reference proteome</keyword>
<evidence type="ECO:0000313" key="14">
    <source>
        <dbReference type="Proteomes" id="UP000279307"/>
    </source>
</evidence>
<proteinExistence type="inferred from homology"/>
<name>A0A026W1K4_OOCBI</name>
<keyword evidence="6 10" id="KW-1133">Transmembrane helix</keyword>